<organism evidence="1 2">
    <name type="scientific">Thalassiosira oceanica</name>
    <name type="common">Marine diatom</name>
    <dbReference type="NCBI Taxonomy" id="159749"/>
    <lineage>
        <taxon>Eukaryota</taxon>
        <taxon>Sar</taxon>
        <taxon>Stramenopiles</taxon>
        <taxon>Ochrophyta</taxon>
        <taxon>Bacillariophyta</taxon>
        <taxon>Coscinodiscophyceae</taxon>
        <taxon>Thalassiosirophycidae</taxon>
        <taxon>Thalassiosirales</taxon>
        <taxon>Thalassiosiraceae</taxon>
        <taxon>Thalassiosira</taxon>
    </lineage>
</organism>
<dbReference type="Proteomes" id="UP000266841">
    <property type="component" value="Unassembled WGS sequence"/>
</dbReference>
<evidence type="ECO:0000313" key="1">
    <source>
        <dbReference type="EMBL" id="EJK53447.1"/>
    </source>
</evidence>
<protein>
    <submittedName>
        <fullName evidence="1">Uncharacterized protein</fullName>
    </submittedName>
</protein>
<sequence>ETPFGYLSGPSDLDLLSKIKAYGDMPPWGEGPESSRIYQDDGYEYLAENFPELDYISKCYVVDEQTELAGDEL</sequence>
<dbReference type="AlphaFoldDB" id="K0S3G7"/>
<reference evidence="1 2" key="1">
    <citation type="journal article" date="2012" name="Genome Biol.">
        <title>Genome and low-iron response of an oceanic diatom adapted to chronic iron limitation.</title>
        <authorList>
            <person name="Lommer M."/>
            <person name="Specht M."/>
            <person name="Roy A.S."/>
            <person name="Kraemer L."/>
            <person name="Andreson R."/>
            <person name="Gutowska M.A."/>
            <person name="Wolf J."/>
            <person name="Bergner S.V."/>
            <person name="Schilhabel M.B."/>
            <person name="Klostermeier U.C."/>
            <person name="Beiko R.G."/>
            <person name="Rosenstiel P."/>
            <person name="Hippler M."/>
            <person name="Laroche J."/>
        </authorList>
    </citation>
    <scope>NUCLEOTIDE SEQUENCE [LARGE SCALE GENOMIC DNA]</scope>
    <source>
        <strain evidence="1 2">CCMP1005</strain>
    </source>
</reference>
<dbReference type="OrthoDB" id="42106at2759"/>
<evidence type="ECO:0000313" key="2">
    <source>
        <dbReference type="Proteomes" id="UP000266841"/>
    </source>
</evidence>
<keyword evidence="2" id="KW-1185">Reference proteome</keyword>
<name>K0S3G7_THAOC</name>
<accession>K0S3G7</accession>
<comment type="caution">
    <text evidence="1">The sequence shown here is derived from an EMBL/GenBank/DDBJ whole genome shotgun (WGS) entry which is preliminary data.</text>
</comment>
<proteinExistence type="predicted"/>
<dbReference type="EMBL" id="AGNL01037763">
    <property type="protein sequence ID" value="EJK53447.1"/>
    <property type="molecule type" value="Genomic_DNA"/>
</dbReference>
<feature type="non-terminal residue" evidence="1">
    <location>
        <position position="1"/>
    </location>
</feature>
<gene>
    <name evidence="1" type="ORF">THAOC_27122</name>
</gene>